<keyword evidence="3" id="KW-1185">Reference proteome</keyword>
<dbReference type="Proteomes" id="UP000242875">
    <property type="component" value="Unassembled WGS sequence"/>
</dbReference>
<dbReference type="OrthoDB" id="1901244at2759"/>
<reference evidence="2 3" key="1">
    <citation type="journal article" date="2017" name="Mycologia">
        <title>Bifiguratus adelaidae, gen. et sp. nov., a new member of Mucoromycotina in endophytic and soil-dwelling habitats.</title>
        <authorList>
            <person name="Torres-Cruz T.J."/>
            <person name="Billingsley Tobias T.L."/>
            <person name="Almatruk M."/>
            <person name="Hesse C."/>
            <person name="Kuske C.R."/>
            <person name="Desiro A."/>
            <person name="Benucci G.M."/>
            <person name="Bonito G."/>
            <person name="Stajich J.E."/>
            <person name="Dunlap C."/>
            <person name="Arnold A.E."/>
            <person name="Porras-Alfaro A."/>
        </authorList>
    </citation>
    <scope>NUCLEOTIDE SEQUENCE [LARGE SCALE GENOMIC DNA]</scope>
    <source>
        <strain evidence="2 3">AZ0501</strain>
    </source>
</reference>
<dbReference type="EMBL" id="MVBO01000004">
    <property type="protein sequence ID" value="OZJ06315.1"/>
    <property type="molecule type" value="Genomic_DNA"/>
</dbReference>
<evidence type="ECO:0000313" key="2">
    <source>
        <dbReference type="EMBL" id="OZJ06315.1"/>
    </source>
</evidence>
<sequence>MEPASALSGAVHAAMSYLGSSAPQNMAKDTQFQPLTGVCEFLNALHVYTEEARQGVTRFVEANHFCSHQSKTVRQCLIYDSNSKDARLIGVEYMIPKRVYETLPDEEKSLWHSHEFEVKSGMLVLPKPSYVTQDEWELAERQAMKEVVGLYGKTWHFWQIDRGDELPLGYPKLMGSLTDHIQVDLDLALAERDMKFGVNYKDKAKSRETIACPGVHPLADSWWQKT</sequence>
<dbReference type="Pfam" id="PF06884">
    <property type="entry name" value="DUF1264"/>
    <property type="match status" value="1"/>
</dbReference>
<comment type="caution">
    <text evidence="2">The sequence shown here is derived from an EMBL/GenBank/DDBJ whole genome shotgun (WGS) entry which is preliminary data.</text>
</comment>
<name>A0A261Y6U1_9FUNG</name>
<protein>
    <recommendedName>
        <fullName evidence="4">DUF1264 domain-containing protein</fullName>
    </recommendedName>
</protein>
<dbReference type="InterPro" id="IPR010686">
    <property type="entry name" value="OBAP-like"/>
</dbReference>
<evidence type="ECO:0000313" key="3">
    <source>
        <dbReference type="Proteomes" id="UP000242875"/>
    </source>
</evidence>
<organism evidence="2 3">
    <name type="scientific">Bifiguratus adelaidae</name>
    <dbReference type="NCBI Taxonomy" id="1938954"/>
    <lineage>
        <taxon>Eukaryota</taxon>
        <taxon>Fungi</taxon>
        <taxon>Fungi incertae sedis</taxon>
        <taxon>Mucoromycota</taxon>
        <taxon>Mucoromycotina</taxon>
        <taxon>Endogonomycetes</taxon>
        <taxon>Endogonales</taxon>
        <taxon>Endogonales incertae sedis</taxon>
        <taxon>Bifiguratus</taxon>
    </lineage>
</organism>
<accession>A0A261Y6U1</accession>
<evidence type="ECO:0000256" key="1">
    <source>
        <dbReference type="ARBA" id="ARBA00009740"/>
    </source>
</evidence>
<dbReference type="PANTHER" id="PTHR31360">
    <property type="match status" value="1"/>
</dbReference>
<gene>
    <name evidence="2" type="ORF">BZG36_00726</name>
</gene>
<proteinExistence type="inferred from homology"/>
<evidence type="ECO:0008006" key="4">
    <source>
        <dbReference type="Google" id="ProtNLM"/>
    </source>
</evidence>
<dbReference type="AlphaFoldDB" id="A0A261Y6U1"/>
<dbReference type="PANTHER" id="PTHR31360:SF0">
    <property type="entry name" value="OIL BODY-ASSOCIATED PROTEIN 1B"/>
    <property type="match status" value="1"/>
</dbReference>
<comment type="similarity">
    <text evidence="1">Belongs to the OBAP family.</text>
</comment>